<protein>
    <submittedName>
        <fullName evidence="10">S8 family serine peptidase</fullName>
    </submittedName>
</protein>
<dbReference type="Pfam" id="PF00082">
    <property type="entry name" value="Peptidase_S8"/>
    <property type="match status" value="1"/>
</dbReference>
<evidence type="ECO:0000256" key="7">
    <source>
        <dbReference type="SAM" id="MobiDB-lite"/>
    </source>
</evidence>
<dbReference type="SUPFAM" id="SSF52743">
    <property type="entry name" value="Subtilisin-like"/>
    <property type="match status" value="1"/>
</dbReference>
<dbReference type="InterPro" id="IPR000209">
    <property type="entry name" value="Peptidase_S8/S53_dom"/>
</dbReference>
<evidence type="ECO:0000313" key="10">
    <source>
        <dbReference type="EMBL" id="MDT0343398.1"/>
    </source>
</evidence>
<dbReference type="InterPro" id="IPR023827">
    <property type="entry name" value="Peptidase_S8_Asp-AS"/>
</dbReference>
<dbReference type="PROSITE" id="PS00137">
    <property type="entry name" value="SUBTILASE_HIS"/>
    <property type="match status" value="1"/>
</dbReference>
<dbReference type="InterPro" id="IPR022398">
    <property type="entry name" value="Peptidase_S8_His-AS"/>
</dbReference>
<dbReference type="Gene3D" id="2.60.40.650">
    <property type="match status" value="1"/>
</dbReference>
<keyword evidence="3 5" id="KW-0378">Hydrolase</keyword>
<gene>
    <name evidence="10" type="ORF">RM590_12345</name>
</gene>
<dbReference type="PROSITE" id="PS00136">
    <property type="entry name" value="SUBTILASE_ASP"/>
    <property type="match status" value="1"/>
</dbReference>
<dbReference type="Proteomes" id="UP001183246">
    <property type="component" value="Unassembled WGS sequence"/>
</dbReference>
<evidence type="ECO:0000256" key="1">
    <source>
        <dbReference type="ARBA" id="ARBA00011073"/>
    </source>
</evidence>
<dbReference type="RefSeq" id="WP_311704521.1">
    <property type="nucleotide sequence ID" value="NZ_JAVREL010000005.1"/>
</dbReference>
<keyword evidence="4 5" id="KW-0720">Serine protease</keyword>
<feature type="active site" description="Charge relay system" evidence="5">
    <location>
        <position position="225"/>
    </location>
</feature>
<dbReference type="InterPro" id="IPR036852">
    <property type="entry name" value="Peptidase_S8/S53_dom_sf"/>
</dbReference>
<dbReference type="EMBL" id="JAVREL010000005">
    <property type="protein sequence ID" value="MDT0343398.1"/>
    <property type="molecule type" value="Genomic_DNA"/>
</dbReference>
<dbReference type="Gene3D" id="3.40.50.200">
    <property type="entry name" value="Peptidase S8/S53 domain"/>
    <property type="match status" value="1"/>
</dbReference>
<dbReference type="PRINTS" id="PR00723">
    <property type="entry name" value="SUBTILISIN"/>
</dbReference>
<keyword evidence="8" id="KW-0732">Signal</keyword>
<evidence type="ECO:0000256" key="3">
    <source>
        <dbReference type="ARBA" id="ARBA00022801"/>
    </source>
</evidence>
<evidence type="ECO:0000256" key="5">
    <source>
        <dbReference type="PROSITE-ProRule" id="PRU01240"/>
    </source>
</evidence>
<dbReference type="PROSITE" id="PS00138">
    <property type="entry name" value="SUBTILASE_SER"/>
    <property type="match status" value="1"/>
</dbReference>
<feature type="active site" description="Charge relay system" evidence="5">
    <location>
        <position position="419"/>
    </location>
</feature>
<feature type="domain" description="Peptidase S8/S53" evidence="9">
    <location>
        <begin position="216"/>
        <end position="461"/>
    </location>
</feature>
<dbReference type="PANTHER" id="PTHR43806">
    <property type="entry name" value="PEPTIDASE S8"/>
    <property type="match status" value="1"/>
</dbReference>
<accession>A0ABU2MP41</accession>
<evidence type="ECO:0000259" key="9">
    <source>
        <dbReference type="Pfam" id="PF00082"/>
    </source>
</evidence>
<evidence type="ECO:0000256" key="6">
    <source>
        <dbReference type="RuleBase" id="RU003355"/>
    </source>
</evidence>
<keyword evidence="11" id="KW-1185">Reference proteome</keyword>
<evidence type="ECO:0000313" key="11">
    <source>
        <dbReference type="Proteomes" id="UP001183246"/>
    </source>
</evidence>
<feature type="active site" description="Charge relay system" evidence="5">
    <location>
        <position position="257"/>
    </location>
</feature>
<evidence type="ECO:0000256" key="2">
    <source>
        <dbReference type="ARBA" id="ARBA00022670"/>
    </source>
</evidence>
<comment type="similarity">
    <text evidence="1 5 6">Belongs to the peptidase S8 family.</text>
</comment>
<comment type="caution">
    <text evidence="10">The sequence shown here is derived from an EMBL/GenBank/DDBJ whole genome shotgun (WGS) entry which is preliminary data.</text>
</comment>
<feature type="region of interest" description="Disordered" evidence="7">
    <location>
        <begin position="379"/>
        <end position="403"/>
    </location>
</feature>
<feature type="region of interest" description="Disordered" evidence="7">
    <location>
        <begin position="249"/>
        <end position="273"/>
    </location>
</feature>
<name>A0ABU2MP41_9ACTN</name>
<dbReference type="InterPro" id="IPR050131">
    <property type="entry name" value="Peptidase_S8_subtilisin-like"/>
</dbReference>
<dbReference type="InterPro" id="IPR023828">
    <property type="entry name" value="Peptidase_S8_Ser-AS"/>
</dbReference>
<dbReference type="InterPro" id="IPR017297">
    <property type="entry name" value="Peptidase_S8A_DPH-A"/>
</dbReference>
<keyword evidence="2 5" id="KW-0645">Protease</keyword>
<dbReference type="PANTHER" id="PTHR43806:SF11">
    <property type="entry name" value="CEREVISIN-RELATED"/>
    <property type="match status" value="1"/>
</dbReference>
<feature type="region of interest" description="Disordered" evidence="7">
    <location>
        <begin position="26"/>
        <end position="45"/>
    </location>
</feature>
<reference evidence="11" key="1">
    <citation type="submission" date="2023-07" db="EMBL/GenBank/DDBJ databases">
        <title>30 novel species of actinomycetes from the DSMZ collection.</title>
        <authorList>
            <person name="Nouioui I."/>
        </authorList>
    </citation>
    <scope>NUCLEOTIDE SEQUENCE [LARGE SCALE GENOMIC DNA]</scope>
    <source>
        <strain evidence="11">DSM 44938</strain>
    </source>
</reference>
<dbReference type="PROSITE" id="PS51892">
    <property type="entry name" value="SUBTILASE"/>
    <property type="match status" value="1"/>
</dbReference>
<feature type="chain" id="PRO_5045056469" evidence="8">
    <location>
        <begin position="30"/>
        <end position="1085"/>
    </location>
</feature>
<evidence type="ECO:0000256" key="8">
    <source>
        <dbReference type="SAM" id="SignalP"/>
    </source>
</evidence>
<evidence type="ECO:0000256" key="4">
    <source>
        <dbReference type="ARBA" id="ARBA00022825"/>
    </source>
</evidence>
<sequence>MRKIRKSPWATAVVAAAALTTGLAAPATARDDASAGPEARGAERTPVSLITGDMVVLGQGGQVASVIAAEGRESVPTRTATIGGAVHVFPVDTLPLIADGTLDRDLFNVSELSRPQYRAADGLPLIVTYEEDRPRALSATPTGTPLEAINGEALTVDRSEAADVWASLTEPASGERTLAAAPGIATIALDGLVEKALADSVPGIGAPEVWDAGHDGTGTTIAVLDTGIDADHPDLAGQVIAERNFSDAADAEDRDGHGTHVASTAAGNGEAPGVAPGAGLLNGKVLDDDGYGWDSGIIEGMQWAVEQGADVVNLSLGGSESDEIDPLEEAVNTLSAESDTLFVIAAGNNGPGRGTLDSPGTADAALTLGAVDKSDALADFSSTGPRRRDGAVKPDVTAPGVDITAATPGGGHATLSGTSMATPHAAGAAALLAQAHPDWTGEQIKAALIASARPSADNTPYQQGTGRIDVPAASEQTVIAESGSLAFGTAAWPHEDDEPLTEDLTYTNLGDTDVTLELSVATGTGPDGGPAPDGMFTLGATEVTVPAGGTATVPVTADTRPGGDVHGGYAAVVTAFADWGHLPGPQGPGGGETVRTAAGVEREAQMANLTVGATDRAGAPTEDWYTFAYDLETLDIYFLAPGQETARLPVGDYWLDTTIETWGETGETPAAADWLVQPGLSLTEDTTVTFDAADAEPITMTMPDGAGEQTSLSVSADLTDEDGGGLSISFGGDFPDGLGTAQVGGTRPGWQITGAAATTWEREGAQYHSAHVQEGAFYTGLTHHTAADELARVTTYAGSSVPGATGHLYAFPDVPVGAAASVIELPRRTQVYLATDVAWIQELVQVADDGEWVTDYWTGFRTFEAGRSYERRLNVGVFGPNLDEWHGVFRSENLIYGGTSPFTDGAGNYSYSAYDSATTTLYRDGQEYASVDVMLDEAEFEVPADEAEYELVSTVTRGAPVATVSTEVTTSYTFTSAAAGAQEVQLPASAVRFGPNLTMASTSPAGRSVIVPITVQGSAAGGNHDSLTVSVSFDGGETWTRTPITDYRIRVTNPAAGGTVSFRAEITDAEGNTSTQTIIDAYRTA</sequence>
<proteinExistence type="inferred from homology"/>
<dbReference type="PIRSF" id="PIRSF037854">
    <property type="entry name" value="Dihydropyridine_esterase"/>
    <property type="match status" value="1"/>
</dbReference>
<feature type="signal peptide" evidence="8">
    <location>
        <begin position="1"/>
        <end position="29"/>
    </location>
</feature>
<organism evidence="10 11">
    <name type="scientific">Streptomyces litchfieldiae</name>
    <dbReference type="NCBI Taxonomy" id="3075543"/>
    <lineage>
        <taxon>Bacteria</taxon>
        <taxon>Bacillati</taxon>
        <taxon>Actinomycetota</taxon>
        <taxon>Actinomycetes</taxon>
        <taxon>Kitasatosporales</taxon>
        <taxon>Streptomycetaceae</taxon>
        <taxon>Streptomyces</taxon>
    </lineage>
</organism>
<dbReference type="InterPro" id="IPR015500">
    <property type="entry name" value="Peptidase_S8_subtilisin-rel"/>
</dbReference>